<feature type="non-terminal residue" evidence="2">
    <location>
        <position position="213"/>
    </location>
</feature>
<dbReference type="Pfam" id="PF16403">
    <property type="entry name" value="Bact_surface_Ig-like"/>
    <property type="match status" value="1"/>
</dbReference>
<protein>
    <recommendedName>
        <fullName evidence="1">Pesticidal crystal protein Cry22Aa Ig-like domain-containing protein</fullName>
    </recommendedName>
</protein>
<accession>A0A382F134</accession>
<feature type="domain" description="Pesticidal crystal protein Cry22Aa Ig-like" evidence="1">
    <location>
        <begin position="161"/>
        <end position="212"/>
    </location>
</feature>
<gene>
    <name evidence="2" type="ORF">METZ01_LOCUS209572</name>
</gene>
<evidence type="ECO:0000259" key="1">
    <source>
        <dbReference type="Pfam" id="PF16403"/>
    </source>
</evidence>
<evidence type="ECO:0000313" key="2">
    <source>
        <dbReference type="EMBL" id="SVB56718.1"/>
    </source>
</evidence>
<dbReference type="EMBL" id="UINC01047438">
    <property type="protein sequence ID" value="SVB56718.1"/>
    <property type="molecule type" value="Genomic_DNA"/>
</dbReference>
<dbReference type="InterPro" id="IPR032179">
    <property type="entry name" value="Cry22Aa_Ig-like"/>
</dbReference>
<organism evidence="2">
    <name type="scientific">marine metagenome</name>
    <dbReference type="NCBI Taxonomy" id="408172"/>
    <lineage>
        <taxon>unclassified sequences</taxon>
        <taxon>metagenomes</taxon>
        <taxon>ecological metagenomes</taxon>
    </lineage>
</organism>
<sequence>MQYRLRQMLLALVFNLSMLSFSPVMAAFTLDVDDDGHIEPLTDGLLIMRYLFGFSGDALTRGALAIDARRTEADQLATHLAQNDNYLDIDSDAALLPLTDGLLIIRHLFGFQGEPLVQGSLGSAATLTSSAEIKSYFNTITDTDGDGIVDSLDDQPPVLAVLGAVTVSLTMGEDYLDAGVSAVDQEDGDLSSSVVISGLGDINTSMAGSYLVS</sequence>
<dbReference type="Gene3D" id="2.60.40.10">
    <property type="entry name" value="Immunoglobulins"/>
    <property type="match status" value="1"/>
</dbReference>
<dbReference type="InterPro" id="IPR013783">
    <property type="entry name" value="Ig-like_fold"/>
</dbReference>
<reference evidence="2" key="1">
    <citation type="submission" date="2018-05" db="EMBL/GenBank/DDBJ databases">
        <authorList>
            <person name="Lanie J.A."/>
            <person name="Ng W.-L."/>
            <person name="Kazmierczak K.M."/>
            <person name="Andrzejewski T.M."/>
            <person name="Davidsen T.M."/>
            <person name="Wayne K.J."/>
            <person name="Tettelin H."/>
            <person name="Glass J.I."/>
            <person name="Rusch D."/>
            <person name="Podicherti R."/>
            <person name="Tsui H.-C.T."/>
            <person name="Winkler M.E."/>
        </authorList>
    </citation>
    <scope>NUCLEOTIDE SEQUENCE</scope>
</reference>
<dbReference type="AlphaFoldDB" id="A0A382F134"/>
<name>A0A382F134_9ZZZZ</name>
<proteinExistence type="predicted"/>